<keyword evidence="2" id="KW-1133">Transmembrane helix</keyword>
<proteinExistence type="predicted"/>
<evidence type="ECO:0000256" key="2">
    <source>
        <dbReference type="SAM" id="Phobius"/>
    </source>
</evidence>
<evidence type="ECO:0000313" key="3">
    <source>
        <dbReference type="EMBL" id="OGK73280.1"/>
    </source>
</evidence>
<dbReference type="AlphaFoldDB" id="A0A1F7KZG5"/>
<dbReference type="EMBL" id="MGBR01000001">
    <property type="protein sequence ID" value="OGK73280.1"/>
    <property type="molecule type" value="Genomic_DNA"/>
</dbReference>
<dbReference type="Proteomes" id="UP000177050">
    <property type="component" value="Unassembled WGS sequence"/>
</dbReference>
<feature type="transmembrane region" description="Helical" evidence="2">
    <location>
        <begin position="75"/>
        <end position="96"/>
    </location>
</feature>
<reference evidence="3 4" key="1">
    <citation type="journal article" date="2016" name="Nat. Commun.">
        <title>Thousands of microbial genomes shed light on interconnected biogeochemical processes in an aquifer system.</title>
        <authorList>
            <person name="Anantharaman K."/>
            <person name="Brown C.T."/>
            <person name="Hug L.A."/>
            <person name="Sharon I."/>
            <person name="Castelle C.J."/>
            <person name="Probst A.J."/>
            <person name="Thomas B.C."/>
            <person name="Singh A."/>
            <person name="Wilkins M.J."/>
            <person name="Karaoz U."/>
            <person name="Brodie E.L."/>
            <person name="Williams K.H."/>
            <person name="Hubbard S.S."/>
            <person name="Banfield J.F."/>
        </authorList>
    </citation>
    <scope>NUCLEOTIDE SEQUENCE [LARGE SCALE GENOMIC DNA]</scope>
</reference>
<evidence type="ECO:0000256" key="1">
    <source>
        <dbReference type="SAM" id="MobiDB-lite"/>
    </source>
</evidence>
<feature type="transmembrane region" description="Helical" evidence="2">
    <location>
        <begin position="108"/>
        <end position="125"/>
    </location>
</feature>
<keyword evidence="2" id="KW-0812">Transmembrane</keyword>
<comment type="caution">
    <text evidence="3">The sequence shown here is derived from an EMBL/GenBank/DDBJ whole genome shotgun (WGS) entry which is preliminary data.</text>
</comment>
<accession>A0A1F7KZG5</accession>
<keyword evidence="2" id="KW-0472">Membrane</keyword>
<protein>
    <submittedName>
        <fullName evidence="3">Uncharacterized protein</fullName>
    </submittedName>
</protein>
<organism evidence="3 4">
    <name type="scientific">Candidatus Roizmanbacteria bacterium RIFOXYD1_FULL_38_12</name>
    <dbReference type="NCBI Taxonomy" id="1802093"/>
    <lineage>
        <taxon>Bacteria</taxon>
        <taxon>Candidatus Roizmaniibacteriota</taxon>
    </lineage>
</organism>
<sequence length="245" mass="27698">MKKTIADIITDKIKKGDITMRSKFSIWAEKLGLNGVMMMLIGFLIIIAGFIFYWIKSNNDLLFSGYGRYGLFSFVQSFPYTLSIIFIALFLFLITIFRKFDFSYKKPFLMILIFILVGALVMGWVSTKQSIGQRFYQQKGRMLHMGEMNNTNTVSGIVTLINQSIVTIRDENNKQIIIQTGSTTHFPFGKPMVNDLIRSVGYWNGTVFHAIGIRTFDDTDPSTLGPGMMRGGGQGRGRNSSISNE</sequence>
<feature type="transmembrane region" description="Helical" evidence="2">
    <location>
        <begin position="31"/>
        <end position="55"/>
    </location>
</feature>
<name>A0A1F7KZG5_9BACT</name>
<feature type="region of interest" description="Disordered" evidence="1">
    <location>
        <begin position="221"/>
        <end position="245"/>
    </location>
</feature>
<evidence type="ECO:0000313" key="4">
    <source>
        <dbReference type="Proteomes" id="UP000177050"/>
    </source>
</evidence>
<gene>
    <name evidence="3" type="ORF">A3K52_00585</name>
</gene>